<proteinExistence type="predicted"/>
<protein>
    <submittedName>
        <fullName evidence="1">CoA transferase</fullName>
    </submittedName>
</protein>
<accession>A0ABY5DS57</accession>
<dbReference type="EMBL" id="CP098502">
    <property type="protein sequence ID" value="UTI63647.1"/>
    <property type="molecule type" value="Genomic_DNA"/>
</dbReference>
<dbReference type="PANTHER" id="PTHR48228:SF5">
    <property type="entry name" value="ALPHA-METHYLACYL-COA RACEMASE"/>
    <property type="match status" value="1"/>
</dbReference>
<dbReference type="PANTHER" id="PTHR48228">
    <property type="entry name" value="SUCCINYL-COA--D-CITRAMALATE COA-TRANSFERASE"/>
    <property type="match status" value="1"/>
</dbReference>
<dbReference type="GO" id="GO:0016740">
    <property type="term" value="F:transferase activity"/>
    <property type="evidence" value="ECO:0007669"/>
    <property type="project" value="UniProtKB-KW"/>
</dbReference>
<dbReference type="InterPro" id="IPR003673">
    <property type="entry name" value="CoA-Trfase_fam_III"/>
</dbReference>
<organism evidence="1 2">
    <name type="scientific">Paraconexibacter antarcticus</name>
    <dbReference type="NCBI Taxonomy" id="2949664"/>
    <lineage>
        <taxon>Bacteria</taxon>
        <taxon>Bacillati</taxon>
        <taxon>Actinomycetota</taxon>
        <taxon>Thermoleophilia</taxon>
        <taxon>Solirubrobacterales</taxon>
        <taxon>Paraconexibacteraceae</taxon>
        <taxon>Paraconexibacter</taxon>
    </lineage>
</organism>
<dbReference type="InterPro" id="IPR023606">
    <property type="entry name" value="CoA-Trfase_III_dom_1_sf"/>
</dbReference>
<dbReference type="InterPro" id="IPR044855">
    <property type="entry name" value="CoA-Trfase_III_dom3_sf"/>
</dbReference>
<evidence type="ECO:0000313" key="2">
    <source>
        <dbReference type="Proteomes" id="UP001056035"/>
    </source>
</evidence>
<dbReference type="Gene3D" id="3.40.50.10540">
    <property type="entry name" value="Crotonobetainyl-coa:carnitine coa-transferase, domain 1"/>
    <property type="match status" value="1"/>
</dbReference>
<name>A0ABY5DS57_9ACTN</name>
<dbReference type="Pfam" id="PF02515">
    <property type="entry name" value="CoA_transf_3"/>
    <property type="match status" value="1"/>
</dbReference>
<sequence length="382" mass="40185">MSENTDRPRGPLHGVKVLEIGGIGPVPFAGMMLSDMGADILRIERPNDPGLAFPPAFDPTKRGRAAVPVDTRSEAGRELVLGLAEQADALIEGFRPGVMEKLGLGPEDVHARNPRLTYGRMTGFGQDGPMAKVAGHDINYISVAGALGAMRRAGEAPLAPLNLVGDYGGGAMFLAFGIVCGIVEARTSGQGQVVDAAMVDGTALLTSLQLGLSAGGAWAADKPGTNLLDSGAHFYETYETSDGGHVSVGAIEPQFYAKLIELMGLTHEEVPQFETARWPEFKGRFAEVFRTKTRQEWADLLEPEDTCATAVLTLGEAAGHPHMQARGTFVEVGGVLQAQAAPRFSRTPGEARPRREDSGAALAEWGIDAGAQDALRAAGAFG</sequence>
<keyword evidence="1" id="KW-0808">Transferase</keyword>
<reference evidence="1 2" key="1">
    <citation type="submission" date="2022-06" db="EMBL/GenBank/DDBJ databases">
        <title>Paraconexibacter antarcticus.</title>
        <authorList>
            <person name="Kim C.S."/>
        </authorList>
    </citation>
    <scope>NUCLEOTIDE SEQUENCE [LARGE SCALE GENOMIC DNA]</scope>
    <source>
        <strain evidence="1 2">02-257</strain>
    </source>
</reference>
<dbReference type="SUPFAM" id="SSF89796">
    <property type="entry name" value="CoA-transferase family III (CaiB/BaiF)"/>
    <property type="match status" value="1"/>
</dbReference>
<gene>
    <name evidence="1" type="ORF">NBH00_20175</name>
</gene>
<dbReference type="Gene3D" id="3.30.1540.10">
    <property type="entry name" value="formyl-coa transferase, domain 3"/>
    <property type="match status" value="1"/>
</dbReference>
<evidence type="ECO:0000313" key="1">
    <source>
        <dbReference type="EMBL" id="UTI63647.1"/>
    </source>
</evidence>
<dbReference type="RefSeq" id="WP_254570372.1">
    <property type="nucleotide sequence ID" value="NZ_CP098502.1"/>
</dbReference>
<keyword evidence="2" id="KW-1185">Reference proteome</keyword>
<dbReference type="Proteomes" id="UP001056035">
    <property type="component" value="Chromosome"/>
</dbReference>
<dbReference type="InterPro" id="IPR050509">
    <property type="entry name" value="CoA-transferase_III"/>
</dbReference>